<dbReference type="EMBL" id="JACOGC010000001">
    <property type="protein sequence ID" value="MBC3884253.1"/>
    <property type="molecule type" value="Genomic_DNA"/>
</dbReference>
<sequence>MLTTRKKWLIAVLASAAAGLAVTAFVSRKHAADPAPASAVQAAARAAAQPVQVLEFLPSDVTVVQQGDVSRLLSLSGALRAFNQAQIKARVAGDVRDVLVREGESVQPGQVVIRMDPSDYEARVAQAQGALAAAQGQLDIARQARDNNQALLAKNFISKNAYDNGVNQYAIAVANVDSAKGALAVAQKALADTQVRAPMAGLISNRSVQPGEKISADNRLLDVVDLRTMELEAAVPAMEISRLRVGQQVQVRIEGIASPVEGKVVRINPATVSGSRSIMAYVQIANPDLQLRAGMFAQAELVVEKKSGVLLIPQAAVQYEAGKPFVYAIENNAVQQKWITPGLAGDSQGNAVTEVSAGLAPGMTIVRNNLGSMRAGIPVRLVPLPAPAVKG</sequence>
<dbReference type="SUPFAM" id="SSF111369">
    <property type="entry name" value="HlyD-like secretion proteins"/>
    <property type="match status" value="1"/>
</dbReference>
<dbReference type="InterPro" id="IPR058624">
    <property type="entry name" value="MdtA-like_HH"/>
</dbReference>
<feature type="signal peptide" evidence="2">
    <location>
        <begin position="1"/>
        <end position="31"/>
    </location>
</feature>
<protein>
    <submittedName>
        <fullName evidence="6">Efflux RND transporter periplasmic adaptor subunit</fullName>
    </submittedName>
</protein>
<name>A0ABR6YK50_9BURK</name>
<keyword evidence="2" id="KW-0732">Signal</keyword>
<dbReference type="Gene3D" id="1.10.287.470">
    <property type="entry name" value="Helix hairpin bin"/>
    <property type="match status" value="1"/>
</dbReference>
<keyword evidence="7" id="KW-1185">Reference proteome</keyword>
<dbReference type="Proteomes" id="UP000613113">
    <property type="component" value="Unassembled WGS sequence"/>
</dbReference>
<comment type="caution">
    <text evidence="6">The sequence shown here is derived from an EMBL/GenBank/DDBJ whole genome shotgun (WGS) entry which is preliminary data.</text>
</comment>
<comment type="similarity">
    <text evidence="1">Belongs to the membrane fusion protein (MFP) (TC 8.A.1) family.</text>
</comment>
<dbReference type="Pfam" id="PF25876">
    <property type="entry name" value="HH_MFP_RND"/>
    <property type="match status" value="1"/>
</dbReference>
<proteinExistence type="inferred from homology"/>
<evidence type="ECO:0000259" key="4">
    <source>
        <dbReference type="Pfam" id="PF25917"/>
    </source>
</evidence>
<dbReference type="Gene3D" id="2.40.50.100">
    <property type="match status" value="1"/>
</dbReference>
<evidence type="ECO:0000256" key="2">
    <source>
        <dbReference type="SAM" id="SignalP"/>
    </source>
</evidence>
<evidence type="ECO:0000259" key="5">
    <source>
        <dbReference type="Pfam" id="PF25954"/>
    </source>
</evidence>
<feature type="domain" description="CusB-like beta-barrel" evidence="5">
    <location>
        <begin position="231"/>
        <end position="302"/>
    </location>
</feature>
<dbReference type="InterPro" id="IPR006143">
    <property type="entry name" value="RND_pump_MFP"/>
</dbReference>
<dbReference type="InterPro" id="IPR058792">
    <property type="entry name" value="Beta-barrel_RND_2"/>
</dbReference>
<accession>A0ABR6YK50</accession>
<organism evidence="6 7">
    <name type="scientific">Undibacterium griseum</name>
    <dbReference type="NCBI Taxonomy" id="2762295"/>
    <lineage>
        <taxon>Bacteria</taxon>
        <taxon>Pseudomonadati</taxon>
        <taxon>Pseudomonadota</taxon>
        <taxon>Betaproteobacteria</taxon>
        <taxon>Burkholderiales</taxon>
        <taxon>Oxalobacteraceae</taxon>
        <taxon>Undibacterium</taxon>
    </lineage>
</organism>
<evidence type="ECO:0000259" key="3">
    <source>
        <dbReference type="Pfam" id="PF25876"/>
    </source>
</evidence>
<gene>
    <name evidence="6" type="ORF">H8K27_03835</name>
</gene>
<dbReference type="PANTHER" id="PTHR30469:SF15">
    <property type="entry name" value="HLYD FAMILY OF SECRETION PROTEINS"/>
    <property type="match status" value="1"/>
</dbReference>
<dbReference type="PANTHER" id="PTHR30469">
    <property type="entry name" value="MULTIDRUG RESISTANCE PROTEIN MDTA"/>
    <property type="match status" value="1"/>
</dbReference>
<dbReference type="Gene3D" id="2.40.420.20">
    <property type="match status" value="1"/>
</dbReference>
<reference evidence="6 7" key="1">
    <citation type="submission" date="2020-08" db="EMBL/GenBank/DDBJ databases">
        <title>Novel species isolated from subtropical streams in China.</title>
        <authorList>
            <person name="Lu H."/>
        </authorList>
    </citation>
    <scope>NUCLEOTIDE SEQUENCE [LARGE SCALE GENOMIC DNA]</scope>
    <source>
        <strain evidence="6 7">FT31W</strain>
    </source>
</reference>
<dbReference type="Gene3D" id="2.40.30.170">
    <property type="match status" value="1"/>
</dbReference>
<dbReference type="Pfam" id="PF25917">
    <property type="entry name" value="BSH_RND"/>
    <property type="match status" value="1"/>
</dbReference>
<dbReference type="InterPro" id="IPR058625">
    <property type="entry name" value="MdtA-like_BSH"/>
</dbReference>
<feature type="domain" description="Multidrug resistance protein MdtA-like alpha-helical hairpin" evidence="3">
    <location>
        <begin position="125"/>
        <end position="191"/>
    </location>
</feature>
<feature type="domain" description="Multidrug resistance protein MdtA-like barrel-sandwich hybrid" evidence="4">
    <location>
        <begin position="83"/>
        <end position="223"/>
    </location>
</feature>
<dbReference type="NCBIfam" id="TIGR01730">
    <property type="entry name" value="RND_mfp"/>
    <property type="match status" value="1"/>
</dbReference>
<feature type="chain" id="PRO_5045596995" evidence="2">
    <location>
        <begin position="32"/>
        <end position="391"/>
    </location>
</feature>
<evidence type="ECO:0000313" key="6">
    <source>
        <dbReference type="EMBL" id="MBC3884253.1"/>
    </source>
</evidence>
<evidence type="ECO:0000313" key="7">
    <source>
        <dbReference type="Proteomes" id="UP000613113"/>
    </source>
</evidence>
<dbReference type="RefSeq" id="WP_186861852.1">
    <property type="nucleotide sequence ID" value="NZ_JACOGC010000001.1"/>
</dbReference>
<evidence type="ECO:0000256" key="1">
    <source>
        <dbReference type="ARBA" id="ARBA00009477"/>
    </source>
</evidence>
<dbReference type="Pfam" id="PF25954">
    <property type="entry name" value="Beta-barrel_RND_2"/>
    <property type="match status" value="1"/>
</dbReference>